<dbReference type="PANTHER" id="PTHR34383">
    <property type="entry name" value="POLYPHOSPHATE:AMP PHOSPHOTRANSFERASE-RELATED"/>
    <property type="match status" value="1"/>
</dbReference>
<gene>
    <name evidence="7" type="ORF">C7416_101422</name>
</gene>
<comment type="similarity">
    <text evidence="1 4">Belongs to the polyphosphate kinase 2 (PPK2) family. Class I subfamily.</text>
</comment>
<evidence type="ECO:0000256" key="4">
    <source>
        <dbReference type="RuleBase" id="RU369062"/>
    </source>
</evidence>
<dbReference type="SUPFAM" id="SSF52540">
    <property type="entry name" value="P-loop containing nucleoside triphosphate hydrolases"/>
    <property type="match status" value="1"/>
</dbReference>
<dbReference type="NCBIfam" id="TIGR03707">
    <property type="entry name" value="PPK2_P_aer"/>
    <property type="match status" value="1"/>
</dbReference>
<sequence>MAKGKGKGKRHDKHDIDEPLRETDRDNSAAGGTEATAEPAEPGKQTGRLSEKQYRKQLFALHVELVKLQQWVQARGIKVCIVFEGRDGAGKGGTIKALTERVSPRVFRVVALPAPTEREKTQMYVQRYLPHLPAAGEIVIFDRSWYNRAGVERVMGFCTETQAEEFLRAVPLVERAIVNSGIILVKYWLEVSQEEQTRRLQARIHDGRKLWKLTDMDLRSYSRWYDYSRARDAMFAATDTDFAPWHVANSNDKRRARLNLITHLLAQIPYEQIPRKAVKLPARQKAGGYREPNYPYRYVEERY</sequence>
<reference evidence="7" key="1">
    <citation type="submission" date="2018-06" db="EMBL/GenBank/DDBJ databases">
        <title>Genomic Encyclopedia of Type Strains, Phase IV (KMG-V): Genome sequencing to study the core and pangenomes of soil and plant-associated prokaryotes.</title>
        <authorList>
            <person name="Whitman W."/>
        </authorList>
    </citation>
    <scope>NUCLEOTIDE SEQUENCE [LARGE SCALE GENOMIC DNA]</scope>
    <source>
        <strain evidence="7">MLR2-44</strain>
    </source>
</reference>
<keyword evidence="3 4" id="KW-0418">Kinase</keyword>
<dbReference type="InterPro" id="IPR022488">
    <property type="entry name" value="PPK2-related"/>
</dbReference>
<keyword evidence="8" id="KW-1185">Reference proteome</keyword>
<dbReference type="PIRSF" id="PIRSF028756">
    <property type="entry name" value="PPK2_prd"/>
    <property type="match status" value="1"/>
</dbReference>
<evidence type="ECO:0000256" key="2">
    <source>
        <dbReference type="ARBA" id="ARBA00022679"/>
    </source>
</evidence>
<protein>
    <recommendedName>
        <fullName evidence="4">ADP/GDP-polyphosphate phosphotransferase</fullName>
        <ecNumber evidence="4">2.7.4.-</ecNumber>
    </recommendedName>
    <alternativeName>
        <fullName evidence="4">Polyphosphate kinase PPK2</fullName>
    </alternativeName>
</protein>
<dbReference type="Gene3D" id="3.40.50.300">
    <property type="entry name" value="P-loop containing nucleotide triphosphate hydrolases"/>
    <property type="match status" value="1"/>
</dbReference>
<dbReference type="EMBL" id="QKZN01000001">
    <property type="protein sequence ID" value="PZX34139.1"/>
    <property type="molecule type" value="Genomic_DNA"/>
</dbReference>
<dbReference type="EC" id="2.7.4.-" evidence="4"/>
<evidence type="ECO:0000256" key="1">
    <source>
        <dbReference type="ARBA" id="ARBA00009924"/>
    </source>
</evidence>
<keyword evidence="2 4" id="KW-0808">Transferase</keyword>
<feature type="domain" description="Polyphosphate kinase-2-related" evidence="6">
    <location>
        <begin position="49"/>
        <end position="274"/>
    </location>
</feature>
<feature type="compositionally biased region" description="Basic and acidic residues" evidence="5">
    <location>
        <begin position="13"/>
        <end position="27"/>
    </location>
</feature>
<evidence type="ECO:0000256" key="5">
    <source>
        <dbReference type="SAM" id="MobiDB-lite"/>
    </source>
</evidence>
<dbReference type="GO" id="GO:0008976">
    <property type="term" value="F:polyphosphate kinase activity"/>
    <property type="evidence" value="ECO:0007669"/>
    <property type="project" value="UniProtKB-UniRule"/>
</dbReference>
<dbReference type="Pfam" id="PF03976">
    <property type="entry name" value="PPK2"/>
    <property type="match status" value="1"/>
</dbReference>
<proteinExistence type="inferred from homology"/>
<feature type="compositionally biased region" description="Low complexity" evidence="5">
    <location>
        <begin position="29"/>
        <end position="43"/>
    </location>
</feature>
<dbReference type="InterPro" id="IPR016898">
    <property type="entry name" value="Polyphosphate_phosphotransfera"/>
</dbReference>
<organism evidence="7 8">
    <name type="scientific">Cupriavidus phytorum</name>
    <dbReference type="NCBI Taxonomy" id="3024399"/>
    <lineage>
        <taxon>Bacteria</taxon>
        <taxon>Pseudomonadati</taxon>
        <taxon>Pseudomonadota</taxon>
        <taxon>Betaproteobacteria</taxon>
        <taxon>Burkholderiales</taxon>
        <taxon>Burkholderiaceae</taxon>
        <taxon>Cupriavidus</taxon>
    </lineage>
</organism>
<feature type="region of interest" description="Disordered" evidence="5">
    <location>
        <begin position="1"/>
        <end position="49"/>
    </location>
</feature>
<comment type="caution">
    <text evidence="7">The sequence shown here is derived from an EMBL/GenBank/DDBJ whole genome shotgun (WGS) entry which is preliminary data.</text>
</comment>
<dbReference type="AlphaFoldDB" id="A0A2W7PZR0"/>
<evidence type="ECO:0000313" key="8">
    <source>
        <dbReference type="Proteomes" id="UP000249638"/>
    </source>
</evidence>
<dbReference type="PANTHER" id="PTHR34383:SF1">
    <property type="entry name" value="ADP-POLYPHOSPHATE PHOSPHOTRANSFERASE"/>
    <property type="match status" value="1"/>
</dbReference>
<comment type="function">
    <text evidence="4">Uses inorganic polyphosphate (polyP) as a donor to convert GDP to GTP or ADP to ATP.</text>
</comment>
<dbReference type="Proteomes" id="UP000249638">
    <property type="component" value="Unassembled WGS sequence"/>
</dbReference>
<name>A0A2W7PZR0_9BURK</name>
<comment type="subunit">
    <text evidence="4">Homotetramer.</text>
</comment>
<dbReference type="InterPro" id="IPR022486">
    <property type="entry name" value="PPK2_PA0141"/>
</dbReference>
<evidence type="ECO:0000259" key="6">
    <source>
        <dbReference type="Pfam" id="PF03976"/>
    </source>
</evidence>
<dbReference type="GO" id="GO:0006793">
    <property type="term" value="P:phosphorus metabolic process"/>
    <property type="evidence" value="ECO:0007669"/>
    <property type="project" value="InterPro"/>
</dbReference>
<dbReference type="InterPro" id="IPR027417">
    <property type="entry name" value="P-loop_NTPase"/>
</dbReference>
<feature type="compositionally biased region" description="Basic residues" evidence="5">
    <location>
        <begin position="1"/>
        <end position="12"/>
    </location>
</feature>
<evidence type="ECO:0000313" key="7">
    <source>
        <dbReference type="EMBL" id="PZX34139.1"/>
    </source>
</evidence>
<accession>A0A2W7PZR0</accession>
<evidence type="ECO:0000256" key="3">
    <source>
        <dbReference type="ARBA" id="ARBA00022777"/>
    </source>
</evidence>